<evidence type="ECO:0000256" key="1">
    <source>
        <dbReference type="ARBA" id="ARBA00004651"/>
    </source>
</evidence>
<keyword evidence="4 7" id="KW-1133">Transmembrane helix</keyword>
<evidence type="ECO:0000256" key="7">
    <source>
        <dbReference type="SAM" id="Phobius"/>
    </source>
</evidence>
<proteinExistence type="inferred from homology"/>
<dbReference type="RefSeq" id="WP_370396468.1">
    <property type="nucleotide sequence ID" value="NZ_JALBUT010000002.1"/>
</dbReference>
<comment type="subcellular location">
    <subcellularLocation>
        <location evidence="1">Cell membrane</location>
        <topology evidence="1">Multi-pass membrane protein</topology>
    </subcellularLocation>
</comment>
<evidence type="ECO:0000256" key="3">
    <source>
        <dbReference type="ARBA" id="ARBA00022692"/>
    </source>
</evidence>
<protein>
    <submittedName>
        <fullName evidence="9">Threonine/serine exporter family protein</fullName>
    </submittedName>
</protein>
<sequence length="252" mass="26856">MAREREEALCIIMDFASELMRCGSQTARIFRNIERISFAWGYAPQIIILPKTIIMTLADSSGNSSTAVKKVASGALNFREMSELRKLSWRISEGSVSMAECKAEMARIRRLSRISGNRLLIAVSAGNAAFCGLFGGGLSMFAVFFATLLAFKARSFLASKKTPVPLCFFVAAFVASGASASIVNLFHLGGTISVYTGVLFLVPGIPLLNSAVDILDGHILAGLSRFGNAMTLVFATVCGLASALAVFGGEFL</sequence>
<reference evidence="9 10" key="1">
    <citation type="submission" date="2022-03" db="EMBL/GenBank/DDBJ databases">
        <title>Novel taxa within the pig intestine.</title>
        <authorList>
            <person name="Wylensek D."/>
            <person name="Bishof K."/>
            <person name="Afrizal A."/>
            <person name="Clavel T."/>
        </authorList>
    </citation>
    <scope>NUCLEOTIDE SEQUENCE [LARGE SCALE GENOMIC DNA]</scope>
    <source>
        <strain evidence="9 10">CLA-KB-P66</strain>
    </source>
</reference>
<comment type="similarity">
    <text evidence="6">Belongs to the ThrE exporter (TC 2.A.79) family.</text>
</comment>
<name>A0ABU4WEP2_9BACT</name>
<organism evidence="9 10">
    <name type="scientific">Intestinicryptomonas porci</name>
    <dbReference type="NCBI Taxonomy" id="2926320"/>
    <lineage>
        <taxon>Bacteria</taxon>
        <taxon>Pseudomonadati</taxon>
        <taxon>Verrucomicrobiota</taxon>
        <taxon>Opitutia</taxon>
        <taxon>Opitutales</taxon>
        <taxon>Intestinicryptomonaceae</taxon>
        <taxon>Intestinicryptomonas</taxon>
    </lineage>
</organism>
<dbReference type="InterPro" id="IPR050539">
    <property type="entry name" value="ThrE_Dicarb/AminoAcid_Exp"/>
</dbReference>
<feature type="transmembrane region" description="Helical" evidence="7">
    <location>
        <begin position="163"/>
        <end position="186"/>
    </location>
</feature>
<evidence type="ECO:0000256" key="4">
    <source>
        <dbReference type="ARBA" id="ARBA00022989"/>
    </source>
</evidence>
<accession>A0ABU4WEP2</accession>
<evidence type="ECO:0000313" key="9">
    <source>
        <dbReference type="EMBL" id="MDX8415023.1"/>
    </source>
</evidence>
<dbReference type="InterPro" id="IPR010619">
    <property type="entry name" value="ThrE-like_N"/>
</dbReference>
<dbReference type="EMBL" id="JALBUT010000002">
    <property type="protein sequence ID" value="MDX8415023.1"/>
    <property type="molecule type" value="Genomic_DNA"/>
</dbReference>
<keyword evidence="2" id="KW-1003">Cell membrane</keyword>
<evidence type="ECO:0000256" key="2">
    <source>
        <dbReference type="ARBA" id="ARBA00022475"/>
    </source>
</evidence>
<evidence type="ECO:0000259" key="8">
    <source>
        <dbReference type="Pfam" id="PF06738"/>
    </source>
</evidence>
<feature type="transmembrane region" description="Helical" evidence="7">
    <location>
        <begin position="119"/>
        <end position="151"/>
    </location>
</feature>
<feature type="domain" description="Threonine/serine exporter-like N-terminal" evidence="8">
    <location>
        <begin position="12"/>
        <end position="246"/>
    </location>
</feature>
<evidence type="ECO:0000256" key="5">
    <source>
        <dbReference type="ARBA" id="ARBA00023136"/>
    </source>
</evidence>
<evidence type="ECO:0000313" key="10">
    <source>
        <dbReference type="Proteomes" id="UP001275932"/>
    </source>
</evidence>
<dbReference type="PANTHER" id="PTHR34390">
    <property type="entry name" value="UPF0442 PROTEIN YJJB-RELATED"/>
    <property type="match status" value="1"/>
</dbReference>
<dbReference type="PANTHER" id="PTHR34390:SF2">
    <property type="entry name" value="SUCCINATE TRANSPORTER SUBUNIT YJJP-RELATED"/>
    <property type="match status" value="1"/>
</dbReference>
<dbReference type="Pfam" id="PF06738">
    <property type="entry name" value="ThrE"/>
    <property type="match status" value="1"/>
</dbReference>
<feature type="transmembrane region" description="Helical" evidence="7">
    <location>
        <begin position="226"/>
        <end position="247"/>
    </location>
</feature>
<evidence type="ECO:0000256" key="6">
    <source>
        <dbReference type="ARBA" id="ARBA00034125"/>
    </source>
</evidence>
<feature type="transmembrane region" description="Helical" evidence="7">
    <location>
        <begin position="192"/>
        <end position="214"/>
    </location>
</feature>
<dbReference type="Proteomes" id="UP001275932">
    <property type="component" value="Unassembled WGS sequence"/>
</dbReference>
<gene>
    <name evidence="9" type="ORF">MOX91_02345</name>
</gene>
<comment type="caution">
    <text evidence="9">The sequence shown here is derived from an EMBL/GenBank/DDBJ whole genome shotgun (WGS) entry which is preliminary data.</text>
</comment>
<keyword evidence="10" id="KW-1185">Reference proteome</keyword>
<keyword evidence="3 7" id="KW-0812">Transmembrane</keyword>
<keyword evidence="5 7" id="KW-0472">Membrane</keyword>